<evidence type="ECO:0000313" key="1">
    <source>
        <dbReference type="EMBL" id="PHJ24794.1"/>
    </source>
</evidence>
<dbReference type="OrthoDB" id="360976at2759"/>
<dbReference type="AlphaFoldDB" id="A0A2C6LCW0"/>
<dbReference type="RefSeq" id="XP_067926466.1">
    <property type="nucleotide sequence ID" value="XM_068061557.1"/>
</dbReference>
<dbReference type="Proteomes" id="UP000221165">
    <property type="component" value="Unassembled WGS sequence"/>
</dbReference>
<accession>A0A2C6LCW0</accession>
<name>A0A2C6LCW0_9APIC</name>
<evidence type="ECO:0000313" key="2">
    <source>
        <dbReference type="Proteomes" id="UP000221165"/>
    </source>
</evidence>
<protein>
    <submittedName>
        <fullName evidence="1">Uncharacterized protein</fullName>
    </submittedName>
</protein>
<dbReference type="GeneID" id="94424768"/>
<dbReference type="VEuPathDB" id="ToxoDB:CSUI_001351"/>
<sequence length="125" mass="14267">MASSSRGVSTAAGEVLGGWGSRSRFISFMSRGICLMTGFGLSYSFTNPDQDTVYEVFPLQHQTKYAFLHLYQVEKSKEQEFENRIKDLSRFNQKQPGVISIHVYSDLRKTTAHRIRLLLLLCPLM</sequence>
<organism evidence="1 2">
    <name type="scientific">Cystoisospora suis</name>
    <dbReference type="NCBI Taxonomy" id="483139"/>
    <lineage>
        <taxon>Eukaryota</taxon>
        <taxon>Sar</taxon>
        <taxon>Alveolata</taxon>
        <taxon>Apicomplexa</taxon>
        <taxon>Conoidasida</taxon>
        <taxon>Coccidia</taxon>
        <taxon>Eucoccidiorida</taxon>
        <taxon>Eimeriorina</taxon>
        <taxon>Sarcocystidae</taxon>
        <taxon>Cystoisospora</taxon>
    </lineage>
</organism>
<comment type="caution">
    <text evidence="1">The sequence shown here is derived from an EMBL/GenBank/DDBJ whole genome shotgun (WGS) entry which is preliminary data.</text>
</comment>
<proteinExistence type="predicted"/>
<keyword evidence="2" id="KW-1185">Reference proteome</keyword>
<gene>
    <name evidence="1" type="ORF">CSUI_001351</name>
</gene>
<dbReference type="EMBL" id="MIGC01000540">
    <property type="protein sequence ID" value="PHJ24794.1"/>
    <property type="molecule type" value="Genomic_DNA"/>
</dbReference>
<reference evidence="1 2" key="1">
    <citation type="journal article" date="2017" name="Int. J. Parasitol.">
        <title>The genome of the protozoan parasite Cystoisospora suis and a reverse vaccinology approach to identify vaccine candidates.</title>
        <authorList>
            <person name="Palmieri N."/>
            <person name="Shrestha A."/>
            <person name="Ruttkowski B."/>
            <person name="Beck T."/>
            <person name="Vogl C."/>
            <person name="Tomley F."/>
            <person name="Blake D.P."/>
            <person name="Joachim A."/>
        </authorList>
    </citation>
    <scope>NUCLEOTIDE SEQUENCE [LARGE SCALE GENOMIC DNA]</scope>
    <source>
        <strain evidence="1 2">Wien I</strain>
    </source>
</reference>